<dbReference type="AlphaFoldDB" id="A0A8S1IS81"/>
<evidence type="ECO:0000313" key="3">
    <source>
        <dbReference type="Proteomes" id="UP000708148"/>
    </source>
</evidence>
<dbReference type="Proteomes" id="UP000708148">
    <property type="component" value="Unassembled WGS sequence"/>
</dbReference>
<organism evidence="2 3">
    <name type="scientific">Ostreobium quekettii</name>
    <dbReference type="NCBI Taxonomy" id="121088"/>
    <lineage>
        <taxon>Eukaryota</taxon>
        <taxon>Viridiplantae</taxon>
        <taxon>Chlorophyta</taxon>
        <taxon>core chlorophytes</taxon>
        <taxon>Ulvophyceae</taxon>
        <taxon>TCBD clade</taxon>
        <taxon>Bryopsidales</taxon>
        <taxon>Ostreobineae</taxon>
        <taxon>Ostreobiaceae</taxon>
        <taxon>Ostreobium</taxon>
    </lineage>
</organism>
<evidence type="ECO:0000256" key="1">
    <source>
        <dbReference type="SAM" id="SignalP"/>
    </source>
</evidence>
<dbReference type="EMBL" id="CAJHUC010000465">
    <property type="protein sequence ID" value="CAD7696360.1"/>
    <property type="molecule type" value="Genomic_DNA"/>
</dbReference>
<feature type="signal peptide" evidence="1">
    <location>
        <begin position="1"/>
        <end position="23"/>
    </location>
</feature>
<accession>A0A8S1IS81</accession>
<comment type="caution">
    <text evidence="2">The sequence shown here is derived from an EMBL/GenBank/DDBJ whole genome shotgun (WGS) entry which is preliminary data.</text>
</comment>
<reference evidence="2" key="1">
    <citation type="submission" date="2020-12" db="EMBL/GenBank/DDBJ databases">
        <authorList>
            <person name="Iha C."/>
        </authorList>
    </citation>
    <scope>NUCLEOTIDE SEQUENCE</scope>
</reference>
<evidence type="ECO:0000313" key="2">
    <source>
        <dbReference type="EMBL" id="CAD7696360.1"/>
    </source>
</evidence>
<evidence type="ECO:0008006" key="4">
    <source>
        <dbReference type="Google" id="ProtNLM"/>
    </source>
</evidence>
<protein>
    <recommendedName>
        <fullName evidence="4">PEP-CTERM sorting domain-containing protein</fullName>
    </recommendedName>
</protein>
<dbReference type="OrthoDB" id="4455at2759"/>
<keyword evidence="1" id="KW-0732">Signal</keyword>
<keyword evidence="3" id="KW-1185">Reference proteome</keyword>
<proteinExistence type="predicted"/>
<sequence length="264" mass="28574">MKTPTLLAACLLVLASALSGAMAQSGKPTVLDAVGDEVPAAFEAFQLLMGGEDNGNSPGPIQAGFRSVNWDADVVPFDMPGTFFRDDVTRGMALTTEGDEFRVSNPPEDDPGYPDNLFDSINADHPNQFQAFSPERIFSPLTDNTFEITFSVPAKGDKATVSAYGAIFVDVDNDEETYFEFFDEKDASLGLWYVPAYPQGLSFLGVDLEKPVIAKVVVYLGGAKLDQPDQPPQYDVAVMDDFLFAEPVPIAKKPTAASMDDYGR</sequence>
<name>A0A8S1IS81_9CHLO</name>
<feature type="chain" id="PRO_5035812090" description="PEP-CTERM sorting domain-containing protein" evidence="1">
    <location>
        <begin position="24"/>
        <end position="264"/>
    </location>
</feature>
<gene>
    <name evidence="2" type="ORF">OSTQU699_LOCUS1721</name>
</gene>